<comment type="caution">
    <text evidence="1">The sequence shown here is derived from an EMBL/GenBank/DDBJ whole genome shotgun (WGS) entry which is preliminary data.</text>
</comment>
<accession>A0A8H3R8M5</accession>
<dbReference type="Proteomes" id="UP000615446">
    <property type="component" value="Unassembled WGS sequence"/>
</dbReference>
<proteinExistence type="predicted"/>
<gene>
    <name evidence="1" type="ORF">RCL2_003013600</name>
</gene>
<sequence length="135" mass="15971">MDNPLSHPLFQKYPPTEIHKEGLDHLIACYPDGLERIKKVYFQEVLEVERKNTQGRGAAGVIRTKVKDYNQKKAREKKTIIENQHINPTEPVQITITEVYKDKLPDNAIASIREQLSDVWTIKKVREWWYYHKDK</sequence>
<dbReference type="EMBL" id="BLAL01000334">
    <property type="protein sequence ID" value="GET03820.1"/>
    <property type="molecule type" value="Genomic_DNA"/>
</dbReference>
<evidence type="ECO:0000313" key="1">
    <source>
        <dbReference type="EMBL" id="GET03820.1"/>
    </source>
</evidence>
<organism evidence="1 2">
    <name type="scientific">Rhizophagus clarus</name>
    <dbReference type="NCBI Taxonomy" id="94130"/>
    <lineage>
        <taxon>Eukaryota</taxon>
        <taxon>Fungi</taxon>
        <taxon>Fungi incertae sedis</taxon>
        <taxon>Mucoromycota</taxon>
        <taxon>Glomeromycotina</taxon>
        <taxon>Glomeromycetes</taxon>
        <taxon>Glomerales</taxon>
        <taxon>Glomeraceae</taxon>
        <taxon>Rhizophagus</taxon>
    </lineage>
</organism>
<name>A0A8H3R8M5_9GLOM</name>
<reference evidence="1" key="1">
    <citation type="submission" date="2019-10" db="EMBL/GenBank/DDBJ databases">
        <title>Conservation and host-specific expression of non-tandemly repeated heterogenous ribosome RNA gene in arbuscular mycorrhizal fungi.</title>
        <authorList>
            <person name="Maeda T."/>
            <person name="Kobayashi Y."/>
            <person name="Nakagawa T."/>
            <person name="Ezawa T."/>
            <person name="Yamaguchi K."/>
            <person name="Bino T."/>
            <person name="Nishimoto Y."/>
            <person name="Shigenobu S."/>
            <person name="Kawaguchi M."/>
        </authorList>
    </citation>
    <scope>NUCLEOTIDE SEQUENCE</scope>
    <source>
        <strain evidence="1">HR1</strain>
    </source>
</reference>
<dbReference type="OrthoDB" id="2442827at2759"/>
<evidence type="ECO:0000313" key="2">
    <source>
        <dbReference type="Proteomes" id="UP000615446"/>
    </source>
</evidence>
<protein>
    <submittedName>
        <fullName evidence="1">Uncharacterized protein</fullName>
    </submittedName>
</protein>
<dbReference type="AlphaFoldDB" id="A0A8H3R8M5"/>